<comment type="caution">
    <text evidence="2">The sequence shown here is derived from an EMBL/GenBank/DDBJ whole genome shotgun (WGS) entry which is preliminary data.</text>
</comment>
<sequence>MSLLAIGATAVTGWFAAGAGEWVSELCGDLTDDHSSGEVINTLEAETGQTFPQLRTKLQEVVDAWRAFQRAWPWGKDSAKAAYEAKAQEFASALEAQTMATSPVGPLGGVLDQLKAMSPMVWVFMIALLVMTVTLVAFRKPRRR</sequence>
<dbReference type="EMBL" id="LAZR01016191">
    <property type="protein sequence ID" value="KKM05562.1"/>
    <property type="molecule type" value="Genomic_DNA"/>
</dbReference>
<proteinExistence type="predicted"/>
<keyword evidence="1" id="KW-0472">Membrane</keyword>
<evidence type="ECO:0000313" key="2">
    <source>
        <dbReference type="EMBL" id="KKM05562.1"/>
    </source>
</evidence>
<feature type="transmembrane region" description="Helical" evidence="1">
    <location>
        <begin position="120"/>
        <end position="138"/>
    </location>
</feature>
<evidence type="ECO:0000256" key="1">
    <source>
        <dbReference type="SAM" id="Phobius"/>
    </source>
</evidence>
<accession>A0A0F9HQQ3</accession>
<dbReference type="AlphaFoldDB" id="A0A0F9HQQ3"/>
<name>A0A0F9HQQ3_9ZZZZ</name>
<protein>
    <submittedName>
        <fullName evidence="2">Uncharacterized protein</fullName>
    </submittedName>
</protein>
<gene>
    <name evidence="2" type="ORF">LCGC14_1752790</name>
</gene>
<keyword evidence="1" id="KW-1133">Transmembrane helix</keyword>
<organism evidence="2">
    <name type="scientific">marine sediment metagenome</name>
    <dbReference type="NCBI Taxonomy" id="412755"/>
    <lineage>
        <taxon>unclassified sequences</taxon>
        <taxon>metagenomes</taxon>
        <taxon>ecological metagenomes</taxon>
    </lineage>
</organism>
<keyword evidence="1" id="KW-0812">Transmembrane</keyword>
<reference evidence="2" key="1">
    <citation type="journal article" date="2015" name="Nature">
        <title>Complex archaea that bridge the gap between prokaryotes and eukaryotes.</title>
        <authorList>
            <person name="Spang A."/>
            <person name="Saw J.H."/>
            <person name="Jorgensen S.L."/>
            <person name="Zaremba-Niedzwiedzka K."/>
            <person name="Martijn J."/>
            <person name="Lind A.E."/>
            <person name="van Eijk R."/>
            <person name="Schleper C."/>
            <person name="Guy L."/>
            <person name="Ettema T.J."/>
        </authorList>
    </citation>
    <scope>NUCLEOTIDE SEQUENCE</scope>
</reference>